<protein>
    <submittedName>
        <fullName evidence="1">Uncharacterized protein</fullName>
    </submittedName>
</protein>
<reference evidence="1 2" key="1">
    <citation type="journal article" date="2015" name="Genome Biol. Evol.">
        <title>Comparative Genomics of a Bacterivorous Green Alga Reveals Evolutionary Causalities and Consequences of Phago-Mixotrophic Mode of Nutrition.</title>
        <authorList>
            <person name="Burns J.A."/>
            <person name="Paasch A."/>
            <person name="Narechania A."/>
            <person name="Kim E."/>
        </authorList>
    </citation>
    <scope>NUCLEOTIDE SEQUENCE [LARGE SCALE GENOMIC DNA]</scope>
    <source>
        <strain evidence="1 2">PLY_AMNH</strain>
    </source>
</reference>
<dbReference type="EMBL" id="LGRX02033487">
    <property type="protein sequence ID" value="KAK3241048.1"/>
    <property type="molecule type" value="Genomic_DNA"/>
</dbReference>
<gene>
    <name evidence="1" type="ORF">CYMTET_49139</name>
</gene>
<comment type="caution">
    <text evidence="1">The sequence shown here is derived from an EMBL/GenBank/DDBJ whole genome shotgun (WGS) entry which is preliminary data.</text>
</comment>
<dbReference type="AlphaFoldDB" id="A0AAE0BQS5"/>
<sequence length="219" mass="24274">MFTSLQIAGFVVYEIVPADAKKGLLYPLPKTVDCGKEYCYRIDRDDPEEVVYVEDTRPQTIWPTTTDCDQAQTRRVTYCAILDSPNGVTGELRSCLNAVYATCAIAESLLRSAIISDRIRSCPPVLTRVKTDAAFDDRELTSLNSVSDVRSVLAFENMALRNEIDAATHRALNDSNKAQYQHTGHAAIDDRLAQTSDPMRNSNFVPTVIPLPVDAEVSK</sequence>
<organism evidence="1 2">
    <name type="scientific">Cymbomonas tetramitiformis</name>
    <dbReference type="NCBI Taxonomy" id="36881"/>
    <lineage>
        <taxon>Eukaryota</taxon>
        <taxon>Viridiplantae</taxon>
        <taxon>Chlorophyta</taxon>
        <taxon>Pyramimonadophyceae</taxon>
        <taxon>Pyramimonadales</taxon>
        <taxon>Pyramimonadaceae</taxon>
        <taxon>Cymbomonas</taxon>
    </lineage>
</organism>
<dbReference type="Proteomes" id="UP001190700">
    <property type="component" value="Unassembled WGS sequence"/>
</dbReference>
<name>A0AAE0BQS5_9CHLO</name>
<proteinExistence type="predicted"/>
<evidence type="ECO:0000313" key="1">
    <source>
        <dbReference type="EMBL" id="KAK3241048.1"/>
    </source>
</evidence>
<accession>A0AAE0BQS5</accession>
<keyword evidence="2" id="KW-1185">Reference proteome</keyword>
<evidence type="ECO:0000313" key="2">
    <source>
        <dbReference type="Proteomes" id="UP001190700"/>
    </source>
</evidence>